<sequence>LILNVIVVAVMFDFRIFQPVDNYITKIQLDAKPTAVLLFANCEGSSTATEGVKDDVSRTGG</sequence>
<dbReference type="Proteomes" id="UP000074310">
    <property type="component" value="Unassembled WGS sequence"/>
</dbReference>
<proteinExistence type="predicted"/>
<dbReference type="EMBL" id="LDTB01000248">
    <property type="protein sequence ID" value="KTT63149.1"/>
    <property type="molecule type" value="Genomic_DNA"/>
</dbReference>
<evidence type="ECO:0000313" key="2">
    <source>
        <dbReference type="Proteomes" id="UP000074310"/>
    </source>
</evidence>
<dbReference type="AlphaFoldDB" id="A0A147HQU9"/>
<organism evidence="1 2">
    <name type="scientific">Sphingomonas endophytica</name>
    <dbReference type="NCBI Taxonomy" id="869719"/>
    <lineage>
        <taxon>Bacteria</taxon>
        <taxon>Pseudomonadati</taxon>
        <taxon>Pseudomonadota</taxon>
        <taxon>Alphaproteobacteria</taxon>
        <taxon>Sphingomonadales</taxon>
        <taxon>Sphingomonadaceae</taxon>
        <taxon>Sphingomonas</taxon>
    </lineage>
</organism>
<accession>A0A147HQU9</accession>
<protein>
    <submittedName>
        <fullName evidence="1">Uncharacterized protein</fullName>
    </submittedName>
</protein>
<evidence type="ECO:0000313" key="1">
    <source>
        <dbReference type="EMBL" id="KTT63149.1"/>
    </source>
</evidence>
<name>A0A147HQU9_9SPHN</name>
<gene>
    <name evidence="1" type="ORF">NS334_17045</name>
</gene>
<keyword evidence="2" id="KW-1185">Reference proteome</keyword>
<comment type="caution">
    <text evidence="1">The sequence shown here is derived from an EMBL/GenBank/DDBJ whole genome shotgun (WGS) entry which is preliminary data.</text>
</comment>
<dbReference type="PATRIC" id="fig|869719.3.peg.1343"/>
<feature type="non-terminal residue" evidence="1">
    <location>
        <position position="1"/>
    </location>
</feature>
<reference evidence="1 2" key="1">
    <citation type="journal article" date="2016" name="Front. Microbiol.">
        <title>Genomic Resource of Rice Seed Associated Bacteria.</title>
        <authorList>
            <person name="Midha S."/>
            <person name="Bansal K."/>
            <person name="Sharma S."/>
            <person name="Kumar N."/>
            <person name="Patil P.P."/>
            <person name="Chaudhry V."/>
            <person name="Patil P.B."/>
        </authorList>
    </citation>
    <scope>NUCLEOTIDE SEQUENCE [LARGE SCALE GENOMIC DNA]</scope>
    <source>
        <strain evidence="1 2">NS334</strain>
    </source>
</reference>